<feature type="region of interest" description="Disordered" evidence="1">
    <location>
        <begin position="80"/>
        <end position="128"/>
    </location>
</feature>
<evidence type="ECO:0000313" key="2">
    <source>
        <dbReference type="EMBL" id="KNC77176.1"/>
    </source>
</evidence>
<reference evidence="2 3" key="1">
    <citation type="submission" date="2011-02" db="EMBL/GenBank/DDBJ databases">
        <title>The Genome Sequence of Sphaeroforma arctica JP610.</title>
        <authorList>
            <consortium name="The Broad Institute Genome Sequencing Platform"/>
            <person name="Russ C."/>
            <person name="Cuomo C."/>
            <person name="Young S.K."/>
            <person name="Zeng Q."/>
            <person name="Gargeya S."/>
            <person name="Alvarado L."/>
            <person name="Berlin A."/>
            <person name="Chapman S.B."/>
            <person name="Chen Z."/>
            <person name="Freedman E."/>
            <person name="Gellesch M."/>
            <person name="Goldberg J."/>
            <person name="Griggs A."/>
            <person name="Gujja S."/>
            <person name="Heilman E."/>
            <person name="Heiman D."/>
            <person name="Howarth C."/>
            <person name="Mehta T."/>
            <person name="Neiman D."/>
            <person name="Pearson M."/>
            <person name="Roberts A."/>
            <person name="Saif S."/>
            <person name="Shea T."/>
            <person name="Shenoy N."/>
            <person name="Sisk P."/>
            <person name="Stolte C."/>
            <person name="Sykes S."/>
            <person name="White J."/>
            <person name="Yandava C."/>
            <person name="Burger G."/>
            <person name="Gray M.W."/>
            <person name="Holland P.W.H."/>
            <person name="King N."/>
            <person name="Lang F.B.F."/>
            <person name="Roger A.J."/>
            <person name="Ruiz-Trillo I."/>
            <person name="Haas B."/>
            <person name="Nusbaum C."/>
            <person name="Birren B."/>
        </authorList>
    </citation>
    <scope>NUCLEOTIDE SEQUENCE [LARGE SCALE GENOMIC DNA]</scope>
    <source>
        <strain evidence="2 3">JP610</strain>
    </source>
</reference>
<keyword evidence="3" id="KW-1185">Reference proteome</keyword>
<sequence length="165" mass="18965">MVLKGKRRSDFTGADITPKEGLQGGRRQYRHSVTSRLPRNVWDVSSMAAVMHTPMSTESLSETLSILNLSDTSKDVILTKSHSFSSRDSERDETNDEYAMRKPQSRRRTRRTTADHSLHSQKDTYRDGSRCECCKPLGDLFRHLSHSGSIEDMRWHRKRPTVISD</sequence>
<dbReference type="AlphaFoldDB" id="A0A0L0FL35"/>
<protein>
    <submittedName>
        <fullName evidence="2">Uncharacterized protein</fullName>
    </submittedName>
</protein>
<evidence type="ECO:0000313" key="3">
    <source>
        <dbReference type="Proteomes" id="UP000054560"/>
    </source>
</evidence>
<dbReference type="RefSeq" id="XP_014151078.1">
    <property type="nucleotide sequence ID" value="XM_014295603.1"/>
</dbReference>
<dbReference type="Proteomes" id="UP000054560">
    <property type="component" value="Unassembled WGS sequence"/>
</dbReference>
<proteinExistence type="predicted"/>
<organism evidence="2 3">
    <name type="scientific">Sphaeroforma arctica JP610</name>
    <dbReference type="NCBI Taxonomy" id="667725"/>
    <lineage>
        <taxon>Eukaryota</taxon>
        <taxon>Ichthyosporea</taxon>
        <taxon>Ichthyophonida</taxon>
        <taxon>Sphaeroforma</taxon>
    </lineage>
</organism>
<feature type="region of interest" description="Disordered" evidence="1">
    <location>
        <begin position="1"/>
        <end position="31"/>
    </location>
</feature>
<evidence type="ECO:0000256" key="1">
    <source>
        <dbReference type="SAM" id="MobiDB-lite"/>
    </source>
</evidence>
<feature type="compositionally biased region" description="Basic and acidic residues" evidence="1">
    <location>
        <begin position="112"/>
        <end position="128"/>
    </location>
</feature>
<gene>
    <name evidence="2" type="ORF">SARC_10357</name>
</gene>
<dbReference type="EMBL" id="KQ242815">
    <property type="protein sequence ID" value="KNC77176.1"/>
    <property type="molecule type" value="Genomic_DNA"/>
</dbReference>
<name>A0A0L0FL35_9EUKA</name>
<accession>A0A0L0FL35</accession>
<dbReference type="GeneID" id="25910861"/>